<dbReference type="InterPro" id="IPR001849">
    <property type="entry name" value="PH_domain"/>
</dbReference>
<dbReference type="EMBL" id="MLFT02000009">
    <property type="protein sequence ID" value="PHT37866.1"/>
    <property type="molecule type" value="Genomic_DNA"/>
</dbReference>
<protein>
    <submittedName>
        <fullName evidence="2">Oxysterol-binding protein-related protein 1C</fullName>
    </submittedName>
</protein>
<sequence>MLLSYTLHDLKVSSIRESRSDEKRFSIFTGTKRLHLRAETREDRITWMEALQAVKDMFSRMSNSELMDPVDNVVVSTDKLRQQLLKEGVSEASIQDSE</sequence>
<evidence type="ECO:0000313" key="3">
    <source>
        <dbReference type="Proteomes" id="UP000224567"/>
    </source>
</evidence>
<evidence type="ECO:0000313" key="2">
    <source>
        <dbReference type="EMBL" id="PHT37866.1"/>
    </source>
</evidence>
<evidence type="ECO:0000259" key="1">
    <source>
        <dbReference type="PROSITE" id="PS50003"/>
    </source>
</evidence>
<dbReference type="STRING" id="33114.A0A2G2VY11"/>
<reference evidence="3" key="2">
    <citation type="journal article" date="2017" name="J. Anim. Genet.">
        <title>Multiple reference genome sequences of hot pepper reveal the massive evolution of plant disease resistance genes by retroduplication.</title>
        <authorList>
            <person name="Kim S."/>
            <person name="Park J."/>
            <person name="Yeom S.-I."/>
            <person name="Kim Y.-M."/>
            <person name="Seo E."/>
            <person name="Kim K.-T."/>
            <person name="Kim M.-S."/>
            <person name="Lee J.M."/>
            <person name="Cheong K."/>
            <person name="Shin H.-S."/>
            <person name="Kim S.-B."/>
            <person name="Han K."/>
            <person name="Lee J."/>
            <person name="Park M."/>
            <person name="Lee H.-A."/>
            <person name="Lee H.-Y."/>
            <person name="Lee Y."/>
            <person name="Oh S."/>
            <person name="Lee J.H."/>
            <person name="Choi E."/>
            <person name="Choi E."/>
            <person name="Lee S.E."/>
            <person name="Jeon J."/>
            <person name="Kim H."/>
            <person name="Choi G."/>
            <person name="Song H."/>
            <person name="Lee J."/>
            <person name="Lee S.-C."/>
            <person name="Kwon J.-K."/>
            <person name="Lee H.-Y."/>
            <person name="Koo N."/>
            <person name="Hong Y."/>
            <person name="Kim R.W."/>
            <person name="Kang W.-H."/>
            <person name="Huh J.H."/>
            <person name="Kang B.-C."/>
            <person name="Yang T.-J."/>
            <person name="Lee Y.-H."/>
            <person name="Bennetzen J.L."/>
            <person name="Choi D."/>
        </authorList>
    </citation>
    <scope>NUCLEOTIDE SEQUENCE [LARGE SCALE GENOMIC DNA]</scope>
    <source>
        <strain evidence="3">cv. PBC81</strain>
    </source>
</reference>
<keyword evidence="3" id="KW-1185">Reference proteome</keyword>
<name>A0A2G2VY11_CAPBA</name>
<comment type="caution">
    <text evidence="2">The sequence shown here is derived from an EMBL/GenBank/DDBJ whole genome shotgun (WGS) entry which is preliminary data.</text>
</comment>
<reference evidence="2 3" key="1">
    <citation type="journal article" date="2017" name="Genome Biol.">
        <title>New reference genome sequences of hot pepper reveal the massive evolution of plant disease-resistance genes by retroduplication.</title>
        <authorList>
            <person name="Kim S."/>
            <person name="Park J."/>
            <person name="Yeom S.I."/>
            <person name="Kim Y.M."/>
            <person name="Seo E."/>
            <person name="Kim K.T."/>
            <person name="Kim M.S."/>
            <person name="Lee J.M."/>
            <person name="Cheong K."/>
            <person name="Shin H.S."/>
            <person name="Kim S.B."/>
            <person name="Han K."/>
            <person name="Lee J."/>
            <person name="Park M."/>
            <person name="Lee H.A."/>
            <person name="Lee H.Y."/>
            <person name="Lee Y."/>
            <person name="Oh S."/>
            <person name="Lee J.H."/>
            <person name="Choi E."/>
            <person name="Choi E."/>
            <person name="Lee S.E."/>
            <person name="Jeon J."/>
            <person name="Kim H."/>
            <person name="Choi G."/>
            <person name="Song H."/>
            <person name="Lee J."/>
            <person name="Lee S.C."/>
            <person name="Kwon J.K."/>
            <person name="Lee H.Y."/>
            <person name="Koo N."/>
            <person name="Hong Y."/>
            <person name="Kim R.W."/>
            <person name="Kang W.H."/>
            <person name="Huh J.H."/>
            <person name="Kang B.C."/>
            <person name="Yang T.J."/>
            <person name="Lee Y.H."/>
            <person name="Bennetzen J.L."/>
            <person name="Choi D."/>
        </authorList>
    </citation>
    <scope>NUCLEOTIDE SEQUENCE [LARGE SCALE GENOMIC DNA]</scope>
    <source>
        <strain evidence="3">cv. PBC81</strain>
    </source>
</reference>
<dbReference type="Gene3D" id="2.30.29.30">
    <property type="entry name" value="Pleckstrin-homology domain (PH domain)/Phosphotyrosine-binding domain (PTB)"/>
    <property type="match status" value="1"/>
</dbReference>
<dbReference type="PROSITE" id="PS50003">
    <property type="entry name" value="PH_DOMAIN"/>
    <property type="match status" value="1"/>
</dbReference>
<gene>
    <name evidence="2" type="ORF">CQW23_21439</name>
</gene>
<proteinExistence type="predicted"/>
<accession>A0A2G2VY11</accession>
<dbReference type="OrthoDB" id="14833at2759"/>
<dbReference type="Proteomes" id="UP000224567">
    <property type="component" value="Unassembled WGS sequence"/>
</dbReference>
<dbReference type="AlphaFoldDB" id="A0A2G2VY11"/>
<feature type="domain" description="PH" evidence="1">
    <location>
        <begin position="1"/>
        <end position="56"/>
    </location>
</feature>
<organism evidence="2 3">
    <name type="scientific">Capsicum baccatum</name>
    <name type="common">Peruvian pepper</name>
    <dbReference type="NCBI Taxonomy" id="33114"/>
    <lineage>
        <taxon>Eukaryota</taxon>
        <taxon>Viridiplantae</taxon>
        <taxon>Streptophyta</taxon>
        <taxon>Embryophyta</taxon>
        <taxon>Tracheophyta</taxon>
        <taxon>Spermatophyta</taxon>
        <taxon>Magnoliopsida</taxon>
        <taxon>eudicotyledons</taxon>
        <taxon>Gunneridae</taxon>
        <taxon>Pentapetalae</taxon>
        <taxon>asterids</taxon>
        <taxon>lamiids</taxon>
        <taxon>Solanales</taxon>
        <taxon>Solanaceae</taxon>
        <taxon>Solanoideae</taxon>
        <taxon>Capsiceae</taxon>
        <taxon>Capsicum</taxon>
    </lineage>
</organism>
<dbReference type="SUPFAM" id="SSF50729">
    <property type="entry name" value="PH domain-like"/>
    <property type="match status" value="1"/>
</dbReference>
<dbReference type="InterPro" id="IPR011993">
    <property type="entry name" value="PH-like_dom_sf"/>
</dbReference>